<evidence type="ECO:0000256" key="2">
    <source>
        <dbReference type="ARBA" id="ARBA00006434"/>
    </source>
</evidence>
<dbReference type="AlphaFoldDB" id="A0A9D4SXM8"/>
<accession>A0A9D4SXM8</accession>
<reference evidence="13" key="1">
    <citation type="journal article" date="2020" name="Cell">
        <title>Large-Scale Comparative Analyses of Tick Genomes Elucidate Their Genetic Diversity and Vector Capacities.</title>
        <authorList>
            <consortium name="Tick Genome and Microbiome Consortium (TIGMIC)"/>
            <person name="Jia N."/>
            <person name="Wang J."/>
            <person name="Shi W."/>
            <person name="Du L."/>
            <person name="Sun Y."/>
            <person name="Zhan W."/>
            <person name="Jiang J.F."/>
            <person name="Wang Q."/>
            <person name="Zhang B."/>
            <person name="Ji P."/>
            <person name="Bell-Sakyi L."/>
            <person name="Cui X.M."/>
            <person name="Yuan T.T."/>
            <person name="Jiang B.G."/>
            <person name="Yang W.F."/>
            <person name="Lam T.T."/>
            <person name="Chang Q.C."/>
            <person name="Ding S.J."/>
            <person name="Wang X.J."/>
            <person name="Zhu J.G."/>
            <person name="Ruan X.D."/>
            <person name="Zhao L."/>
            <person name="Wei J.T."/>
            <person name="Ye R.Z."/>
            <person name="Que T.C."/>
            <person name="Du C.H."/>
            <person name="Zhou Y.H."/>
            <person name="Cheng J.X."/>
            <person name="Dai P.F."/>
            <person name="Guo W.B."/>
            <person name="Han X.H."/>
            <person name="Huang E.J."/>
            <person name="Li L.F."/>
            <person name="Wei W."/>
            <person name="Gao Y.C."/>
            <person name="Liu J.Z."/>
            <person name="Shao H.Z."/>
            <person name="Wang X."/>
            <person name="Wang C.C."/>
            <person name="Yang T.C."/>
            <person name="Huo Q.B."/>
            <person name="Li W."/>
            <person name="Chen H.Y."/>
            <person name="Chen S.E."/>
            <person name="Zhou L.G."/>
            <person name="Ni X.B."/>
            <person name="Tian J.H."/>
            <person name="Sheng Y."/>
            <person name="Liu T."/>
            <person name="Pan Y.S."/>
            <person name="Xia L.Y."/>
            <person name="Li J."/>
            <person name="Zhao F."/>
            <person name="Cao W.C."/>
        </authorList>
    </citation>
    <scope>NUCLEOTIDE SEQUENCE</scope>
    <source>
        <strain evidence="13">Rsan-2018</strain>
    </source>
</reference>
<feature type="transmembrane region" description="Helical" evidence="12">
    <location>
        <begin position="48"/>
        <end position="72"/>
    </location>
</feature>
<evidence type="ECO:0000256" key="10">
    <source>
        <dbReference type="ARBA" id="ARBA00023201"/>
    </source>
</evidence>
<keyword evidence="6 12" id="KW-1133">Transmembrane helix</keyword>
<dbReference type="Proteomes" id="UP000821837">
    <property type="component" value="Unassembled WGS sequence"/>
</dbReference>
<dbReference type="InterPro" id="IPR051163">
    <property type="entry name" value="Sodium:Solute_Symporter_SSF"/>
</dbReference>
<evidence type="ECO:0000313" key="13">
    <source>
        <dbReference type="EMBL" id="KAH7957336.1"/>
    </source>
</evidence>
<dbReference type="VEuPathDB" id="VectorBase:RSAN_051654"/>
<dbReference type="GO" id="GO:0015293">
    <property type="term" value="F:symporter activity"/>
    <property type="evidence" value="ECO:0007669"/>
    <property type="project" value="TreeGrafter"/>
</dbReference>
<dbReference type="GO" id="GO:0006814">
    <property type="term" value="P:sodium ion transport"/>
    <property type="evidence" value="ECO:0007669"/>
    <property type="project" value="UniProtKB-KW"/>
</dbReference>
<keyword evidence="7" id="KW-0915">Sodium</keyword>
<evidence type="ECO:0000256" key="7">
    <source>
        <dbReference type="ARBA" id="ARBA00023053"/>
    </source>
</evidence>
<evidence type="ECO:0000256" key="12">
    <source>
        <dbReference type="SAM" id="Phobius"/>
    </source>
</evidence>
<evidence type="ECO:0000256" key="8">
    <source>
        <dbReference type="ARBA" id="ARBA00023065"/>
    </source>
</evidence>
<evidence type="ECO:0000256" key="3">
    <source>
        <dbReference type="ARBA" id="ARBA00022448"/>
    </source>
</evidence>
<evidence type="ECO:0000313" key="14">
    <source>
        <dbReference type="Proteomes" id="UP000821837"/>
    </source>
</evidence>
<evidence type="ECO:0000256" key="9">
    <source>
        <dbReference type="ARBA" id="ARBA00023136"/>
    </source>
</evidence>
<dbReference type="PROSITE" id="PS50283">
    <property type="entry name" value="NA_SOLUT_SYMP_3"/>
    <property type="match status" value="1"/>
</dbReference>
<dbReference type="Gene3D" id="1.20.1730.10">
    <property type="entry name" value="Sodium/glucose cotransporter"/>
    <property type="match status" value="1"/>
</dbReference>
<proteinExistence type="inferred from homology"/>
<dbReference type="EMBL" id="JABSTV010001250">
    <property type="protein sequence ID" value="KAH7957336.1"/>
    <property type="molecule type" value="Genomic_DNA"/>
</dbReference>
<keyword evidence="3" id="KW-0813">Transport</keyword>
<keyword evidence="9 12" id="KW-0472">Membrane</keyword>
<name>A0A9D4SXM8_RHISA</name>
<evidence type="ECO:0000256" key="6">
    <source>
        <dbReference type="ARBA" id="ARBA00022989"/>
    </source>
</evidence>
<dbReference type="Pfam" id="PF00474">
    <property type="entry name" value="SSF"/>
    <property type="match status" value="1"/>
</dbReference>
<sequence length="170" mass="19173">MTERAYVGVWCSYPPSYHIYRRQIASGENDRVAAELEAFLGGRRLPGIALAVSILASAVNGMNIVAVVGHYYAYGFHLMWTVVWIPVIAAFVAVTLVPLLYGLRVATVFQYLRMRFDSKVGITACVIYFFLSVPLQGMEKYIVTRYVAWVIYLIYGGFEEYLSLGAYLLE</sequence>
<protein>
    <submittedName>
        <fullName evidence="13">Uncharacterized protein</fullName>
    </submittedName>
</protein>
<keyword evidence="14" id="KW-1185">Reference proteome</keyword>
<organism evidence="13 14">
    <name type="scientific">Rhipicephalus sanguineus</name>
    <name type="common">Brown dog tick</name>
    <name type="synonym">Ixodes sanguineus</name>
    <dbReference type="NCBI Taxonomy" id="34632"/>
    <lineage>
        <taxon>Eukaryota</taxon>
        <taxon>Metazoa</taxon>
        <taxon>Ecdysozoa</taxon>
        <taxon>Arthropoda</taxon>
        <taxon>Chelicerata</taxon>
        <taxon>Arachnida</taxon>
        <taxon>Acari</taxon>
        <taxon>Parasitiformes</taxon>
        <taxon>Ixodida</taxon>
        <taxon>Ixodoidea</taxon>
        <taxon>Ixodidae</taxon>
        <taxon>Rhipicephalinae</taxon>
        <taxon>Rhipicephalus</taxon>
        <taxon>Rhipicephalus</taxon>
    </lineage>
</organism>
<gene>
    <name evidence="13" type="ORF">HPB52_017863</name>
</gene>
<dbReference type="InterPro" id="IPR038377">
    <property type="entry name" value="Na/Glc_symporter_sf"/>
</dbReference>
<keyword evidence="8" id="KW-0406">Ion transport</keyword>
<feature type="transmembrane region" description="Helical" evidence="12">
    <location>
        <begin position="149"/>
        <end position="169"/>
    </location>
</feature>
<dbReference type="GO" id="GO:0005886">
    <property type="term" value="C:plasma membrane"/>
    <property type="evidence" value="ECO:0007669"/>
    <property type="project" value="UniProtKB-SubCell"/>
</dbReference>
<keyword evidence="5 12" id="KW-0812">Transmembrane</keyword>
<evidence type="ECO:0000256" key="1">
    <source>
        <dbReference type="ARBA" id="ARBA00004651"/>
    </source>
</evidence>
<dbReference type="PANTHER" id="PTHR42985:SF40">
    <property type="entry name" value="LD47995P-RELATED"/>
    <property type="match status" value="1"/>
</dbReference>
<dbReference type="PANTHER" id="PTHR42985">
    <property type="entry name" value="SODIUM-COUPLED MONOCARBOXYLATE TRANSPORTER"/>
    <property type="match status" value="1"/>
</dbReference>
<evidence type="ECO:0000256" key="5">
    <source>
        <dbReference type="ARBA" id="ARBA00022692"/>
    </source>
</evidence>
<evidence type="ECO:0000256" key="4">
    <source>
        <dbReference type="ARBA" id="ARBA00022475"/>
    </source>
</evidence>
<evidence type="ECO:0000256" key="11">
    <source>
        <dbReference type="RuleBase" id="RU362091"/>
    </source>
</evidence>
<feature type="transmembrane region" description="Helical" evidence="12">
    <location>
        <begin position="120"/>
        <end position="137"/>
    </location>
</feature>
<comment type="subcellular location">
    <subcellularLocation>
        <location evidence="1">Cell membrane</location>
        <topology evidence="1">Multi-pass membrane protein</topology>
    </subcellularLocation>
</comment>
<comment type="caution">
    <text evidence="13">The sequence shown here is derived from an EMBL/GenBank/DDBJ whole genome shotgun (WGS) entry which is preliminary data.</text>
</comment>
<dbReference type="InterPro" id="IPR001734">
    <property type="entry name" value="Na/solute_symporter"/>
</dbReference>
<comment type="similarity">
    <text evidence="2 11">Belongs to the sodium:solute symporter (SSF) (TC 2.A.21) family.</text>
</comment>
<keyword evidence="4" id="KW-1003">Cell membrane</keyword>
<feature type="transmembrane region" description="Helical" evidence="12">
    <location>
        <begin position="78"/>
        <end position="100"/>
    </location>
</feature>
<reference evidence="13" key="2">
    <citation type="submission" date="2021-09" db="EMBL/GenBank/DDBJ databases">
        <authorList>
            <person name="Jia N."/>
            <person name="Wang J."/>
            <person name="Shi W."/>
            <person name="Du L."/>
            <person name="Sun Y."/>
            <person name="Zhan W."/>
            <person name="Jiang J."/>
            <person name="Wang Q."/>
            <person name="Zhang B."/>
            <person name="Ji P."/>
            <person name="Sakyi L.B."/>
            <person name="Cui X."/>
            <person name="Yuan T."/>
            <person name="Jiang B."/>
            <person name="Yang W."/>
            <person name="Lam T.T.-Y."/>
            <person name="Chang Q."/>
            <person name="Ding S."/>
            <person name="Wang X."/>
            <person name="Zhu J."/>
            <person name="Ruan X."/>
            <person name="Zhao L."/>
            <person name="Wei J."/>
            <person name="Que T."/>
            <person name="Du C."/>
            <person name="Cheng J."/>
            <person name="Dai P."/>
            <person name="Han X."/>
            <person name="Huang E."/>
            <person name="Gao Y."/>
            <person name="Liu J."/>
            <person name="Shao H."/>
            <person name="Ye R."/>
            <person name="Li L."/>
            <person name="Wei W."/>
            <person name="Wang X."/>
            <person name="Wang C."/>
            <person name="Huo Q."/>
            <person name="Li W."/>
            <person name="Guo W."/>
            <person name="Chen H."/>
            <person name="Chen S."/>
            <person name="Zhou L."/>
            <person name="Zhou L."/>
            <person name="Ni X."/>
            <person name="Tian J."/>
            <person name="Zhou Y."/>
            <person name="Sheng Y."/>
            <person name="Liu T."/>
            <person name="Pan Y."/>
            <person name="Xia L."/>
            <person name="Li J."/>
            <person name="Zhao F."/>
            <person name="Cao W."/>
        </authorList>
    </citation>
    <scope>NUCLEOTIDE SEQUENCE</scope>
    <source>
        <strain evidence="13">Rsan-2018</strain>
        <tissue evidence="13">Larvae</tissue>
    </source>
</reference>
<keyword evidence="10" id="KW-0739">Sodium transport</keyword>